<keyword evidence="6" id="KW-0472">Membrane</keyword>
<dbReference type="FunFam" id="1.10.287.950:FF:000001">
    <property type="entry name" value="Methyl-accepting chemotaxis sensory transducer"/>
    <property type="match status" value="1"/>
</dbReference>
<organism evidence="9 10">
    <name type="scientific">Massilia violaceinigra</name>
    <dbReference type="NCBI Taxonomy" id="2045208"/>
    <lineage>
        <taxon>Bacteria</taxon>
        <taxon>Pseudomonadati</taxon>
        <taxon>Pseudomonadota</taxon>
        <taxon>Betaproteobacteria</taxon>
        <taxon>Burkholderiales</taxon>
        <taxon>Oxalobacteraceae</taxon>
        <taxon>Telluria group</taxon>
        <taxon>Massilia</taxon>
    </lineage>
</organism>
<dbReference type="Pfam" id="PF00672">
    <property type="entry name" value="HAMP"/>
    <property type="match status" value="1"/>
</dbReference>
<dbReference type="PROSITE" id="PS50885">
    <property type="entry name" value="HAMP"/>
    <property type="match status" value="1"/>
</dbReference>
<dbReference type="InterPro" id="IPR003660">
    <property type="entry name" value="HAMP_dom"/>
</dbReference>
<dbReference type="InterPro" id="IPR047347">
    <property type="entry name" value="YvaQ-like_sensor"/>
</dbReference>
<evidence type="ECO:0000256" key="4">
    <source>
        <dbReference type="PROSITE-ProRule" id="PRU00284"/>
    </source>
</evidence>
<dbReference type="CDD" id="cd06225">
    <property type="entry name" value="HAMP"/>
    <property type="match status" value="1"/>
</dbReference>
<dbReference type="PRINTS" id="PR00260">
    <property type="entry name" value="CHEMTRNSDUCR"/>
</dbReference>
<feature type="region of interest" description="Disordered" evidence="5">
    <location>
        <begin position="517"/>
        <end position="563"/>
    </location>
</feature>
<dbReference type="GO" id="GO:0004888">
    <property type="term" value="F:transmembrane signaling receptor activity"/>
    <property type="evidence" value="ECO:0007669"/>
    <property type="project" value="InterPro"/>
</dbReference>
<keyword evidence="6" id="KW-0812">Transmembrane</keyword>
<feature type="domain" description="Methyl-accepting transducer" evidence="7">
    <location>
        <begin position="269"/>
        <end position="498"/>
    </location>
</feature>
<comment type="subcellular location">
    <subcellularLocation>
        <location evidence="1">Membrane</location>
    </subcellularLocation>
</comment>
<feature type="transmembrane region" description="Helical" evidence="6">
    <location>
        <begin position="12"/>
        <end position="34"/>
    </location>
</feature>
<keyword evidence="2" id="KW-0488">Methylation</keyword>
<dbReference type="CDD" id="cd19411">
    <property type="entry name" value="MCP2201-like_sensor"/>
    <property type="match status" value="1"/>
</dbReference>
<keyword evidence="6" id="KW-1133">Transmembrane helix</keyword>
<dbReference type="SUPFAM" id="SSF58104">
    <property type="entry name" value="Methyl-accepting chemotaxis protein (MCP) signaling domain"/>
    <property type="match status" value="1"/>
</dbReference>
<reference evidence="9" key="1">
    <citation type="submission" date="2017-10" db="EMBL/GenBank/DDBJ databases">
        <title>Massilia psychrophilum sp. nov., a novel purple-pigmented bacterium isolated from Tianshan glacier, Xinjiang Municipality, China.</title>
        <authorList>
            <person name="Wang H."/>
        </authorList>
    </citation>
    <scope>NUCLEOTIDE SEQUENCE [LARGE SCALE GENOMIC DNA]</scope>
    <source>
        <strain evidence="9">B2</strain>
    </source>
</reference>
<dbReference type="Gene3D" id="1.10.287.950">
    <property type="entry name" value="Methyl-accepting chemotaxis protein"/>
    <property type="match status" value="1"/>
</dbReference>
<protein>
    <submittedName>
        <fullName evidence="9">Methyl-accepting chemotaxis protein</fullName>
    </submittedName>
</protein>
<dbReference type="PROSITE" id="PS50111">
    <property type="entry name" value="CHEMOTAXIS_TRANSDUC_2"/>
    <property type="match status" value="1"/>
</dbReference>
<dbReference type="SMART" id="SM00304">
    <property type="entry name" value="HAMP"/>
    <property type="match status" value="1"/>
</dbReference>
<comment type="similarity">
    <text evidence="3">Belongs to the methyl-accepting chemotaxis (MCP) protein family.</text>
</comment>
<keyword evidence="10" id="KW-1185">Reference proteome</keyword>
<dbReference type="PANTHER" id="PTHR43531:SF14">
    <property type="entry name" value="METHYL-ACCEPTING CHEMOTAXIS PROTEIN I-RELATED"/>
    <property type="match status" value="1"/>
</dbReference>
<dbReference type="KEGG" id="mass:CR152_25700"/>
<dbReference type="Pfam" id="PF12729">
    <property type="entry name" value="4HB_MCP_1"/>
    <property type="match status" value="1"/>
</dbReference>
<evidence type="ECO:0000313" key="10">
    <source>
        <dbReference type="Proteomes" id="UP000229897"/>
    </source>
</evidence>
<dbReference type="GO" id="GO:0006935">
    <property type="term" value="P:chemotaxis"/>
    <property type="evidence" value="ECO:0007669"/>
    <property type="project" value="InterPro"/>
</dbReference>
<dbReference type="PANTHER" id="PTHR43531">
    <property type="entry name" value="PROTEIN ICFG"/>
    <property type="match status" value="1"/>
</dbReference>
<evidence type="ECO:0000256" key="2">
    <source>
        <dbReference type="ARBA" id="ARBA00022481"/>
    </source>
</evidence>
<dbReference type="CDD" id="cd11386">
    <property type="entry name" value="MCP_signal"/>
    <property type="match status" value="1"/>
</dbReference>
<evidence type="ECO:0000256" key="1">
    <source>
        <dbReference type="ARBA" id="ARBA00004370"/>
    </source>
</evidence>
<dbReference type="Pfam" id="PF00015">
    <property type="entry name" value="MCPsignal"/>
    <property type="match status" value="1"/>
</dbReference>
<dbReference type="EMBL" id="CP024608">
    <property type="protein sequence ID" value="ATQ77516.1"/>
    <property type="molecule type" value="Genomic_DNA"/>
</dbReference>
<dbReference type="Proteomes" id="UP000229897">
    <property type="component" value="Chromosome"/>
</dbReference>
<gene>
    <name evidence="9" type="ORF">CR152_25700</name>
</gene>
<sequence length="563" mass="59081">MKIANLKIGVRLGAGFGLVLLLMGTLVATGITLLNSAGASTARMVDHEWVKAEAANEINVGTRANARRTLELFIVTDPAHLANIRQRIEANKKLISAALATLEKLIDSRDGRELLARVMRERAVYVASYSRVDKLITEGQRDEASTLMRSETLPALDALQTSITALAALQKRLAEAASGAVLDSIADARTMMLWQGALALLIGVVAAWWITRSITRPINDAVNVARTVAAGDLSTHIAPGSSSETGQLLHALGDMNAGLRNIVSQVRSGTDAIATASSQIASGNFDLSTRTEQQASSLEETASSMEQLTSTVKQNADNARQANQLAISASHVAVQGGSVVAQVVDTMGSINESSRKIVDIISVIEGIAFQTNILALNAAVEAARAGEQGRGFAVVASEVRNLAQRSAAAAKEIKMLIDDSVDKVAQGSELVDRAGSTMQAIVTSIKSVADMMGEITAASVEQTAGIEQINRAITQMDEVTQQNAALVEEAAAAAGALQDQAGTLAGVVSVFKLPASAAEGRTKPAPRKVEARVPVERPRQAASPAGARKREVAAAGTDDWEEF</sequence>
<dbReference type="GO" id="GO:0005886">
    <property type="term" value="C:plasma membrane"/>
    <property type="evidence" value="ECO:0007669"/>
    <property type="project" value="TreeGrafter"/>
</dbReference>
<proteinExistence type="inferred from homology"/>
<dbReference type="AlphaFoldDB" id="A0A2D2DRA1"/>
<feature type="domain" description="HAMP" evidence="8">
    <location>
        <begin position="212"/>
        <end position="264"/>
    </location>
</feature>
<dbReference type="SMART" id="SM00283">
    <property type="entry name" value="MA"/>
    <property type="match status" value="1"/>
</dbReference>
<dbReference type="Gene3D" id="6.10.340.10">
    <property type="match status" value="1"/>
</dbReference>
<evidence type="ECO:0000259" key="7">
    <source>
        <dbReference type="PROSITE" id="PS50111"/>
    </source>
</evidence>
<dbReference type="InterPro" id="IPR004090">
    <property type="entry name" value="Chemotax_Me-accpt_rcpt"/>
</dbReference>
<dbReference type="OrthoDB" id="8576332at2"/>
<accession>A0A2D2DRA1</accession>
<evidence type="ECO:0000256" key="5">
    <source>
        <dbReference type="SAM" id="MobiDB-lite"/>
    </source>
</evidence>
<evidence type="ECO:0000313" key="9">
    <source>
        <dbReference type="EMBL" id="ATQ77516.1"/>
    </source>
</evidence>
<dbReference type="RefSeq" id="WP_099879764.1">
    <property type="nucleotide sequence ID" value="NZ_CP024608.1"/>
</dbReference>
<dbReference type="GO" id="GO:0007165">
    <property type="term" value="P:signal transduction"/>
    <property type="evidence" value="ECO:0007669"/>
    <property type="project" value="UniProtKB-KW"/>
</dbReference>
<dbReference type="InterPro" id="IPR024478">
    <property type="entry name" value="HlyB_4HB_MCP"/>
</dbReference>
<name>A0A2D2DRA1_9BURK</name>
<keyword evidence="4" id="KW-0807">Transducer</keyword>
<dbReference type="InterPro" id="IPR051310">
    <property type="entry name" value="MCP_chemotaxis"/>
</dbReference>
<evidence type="ECO:0000256" key="3">
    <source>
        <dbReference type="ARBA" id="ARBA00029447"/>
    </source>
</evidence>
<evidence type="ECO:0000259" key="8">
    <source>
        <dbReference type="PROSITE" id="PS50885"/>
    </source>
</evidence>
<evidence type="ECO:0000256" key="6">
    <source>
        <dbReference type="SAM" id="Phobius"/>
    </source>
</evidence>
<dbReference type="InterPro" id="IPR004089">
    <property type="entry name" value="MCPsignal_dom"/>
</dbReference>
<feature type="compositionally biased region" description="Basic and acidic residues" evidence="5">
    <location>
        <begin position="527"/>
        <end position="539"/>
    </location>
</feature>